<reference evidence="1" key="1">
    <citation type="submission" date="2023-01" db="EMBL/GenBank/DDBJ databases">
        <title>Biogeochemical cycle of methane in antarctic sediments.</title>
        <authorList>
            <person name="Roldan D.M."/>
            <person name="Menes R.J."/>
        </authorList>
    </citation>
    <scope>NUCLEOTIDE SEQUENCE [LARGE SCALE GENOMIC DNA]</scope>
    <source>
        <strain evidence="1">K-2018 MAG008</strain>
    </source>
</reference>
<keyword evidence="2" id="KW-1185">Reference proteome</keyword>
<gene>
    <name evidence="1" type="ORF">PSU93_06810</name>
</gene>
<evidence type="ECO:0000313" key="2">
    <source>
        <dbReference type="Proteomes" id="UP001160519"/>
    </source>
</evidence>
<name>A0AA43Q6V6_9GAMM</name>
<accession>A0AA43Q6V6</accession>
<evidence type="ECO:0000313" key="1">
    <source>
        <dbReference type="EMBL" id="MDI1230839.1"/>
    </source>
</evidence>
<dbReference type="Proteomes" id="UP001160519">
    <property type="component" value="Unassembled WGS sequence"/>
</dbReference>
<sequence length="141" mass="16002">MKEQYAGVSEKYNAAIKKIEWLEGELNQKKQALNQIGKAQSIMSEGIKNCAASLCTTQAQLQAIAAHLNHSNKRIFELIQKNRALKSSGDEWLRRSIKLEFEVLMAKDTLKKVENERDSAVQMYELFQAGLMSNNQSRKQG</sequence>
<organism evidence="1 2">
    <name type="scientific">Candidatus Methylobacter titanis</name>
    <dbReference type="NCBI Taxonomy" id="3053457"/>
    <lineage>
        <taxon>Bacteria</taxon>
        <taxon>Pseudomonadati</taxon>
        <taxon>Pseudomonadota</taxon>
        <taxon>Gammaproteobacteria</taxon>
        <taxon>Methylococcales</taxon>
        <taxon>Methylococcaceae</taxon>
        <taxon>Methylobacter</taxon>
    </lineage>
</organism>
<protein>
    <submittedName>
        <fullName evidence="1">Uncharacterized protein</fullName>
    </submittedName>
</protein>
<comment type="caution">
    <text evidence="1">The sequence shown here is derived from an EMBL/GenBank/DDBJ whole genome shotgun (WGS) entry which is preliminary data.</text>
</comment>
<dbReference type="AlphaFoldDB" id="A0AA43Q6V6"/>
<dbReference type="EMBL" id="JAQSDF010000015">
    <property type="protein sequence ID" value="MDI1230839.1"/>
    <property type="molecule type" value="Genomic_DNA"/>
</dbReference>
<proteinExistence type="predicted"/>